<feature type="region of interest" description="Disordered" evidence="2">
    <location>
        <begin position="551"/>
        <end position="635"/>
    </location>
</feature>
<dbReference type="Gene3D" id="1.25.40.10">
    <property type="entry name" value="Tetratricopeptide repeat domain"/>
    <property type="match status" value="3"/>
</dbReference>
<evidence type="ECO:0000313" key="4">
    <source>
        <dbReference type="Proteomes" id="UP000070501"/>
    </source>
</evidence>
<feature type="repeat" description="TPR" evidence="1">
    <location>
        <begin position="930"/>
        <end position="963"/>
    </location>
</feature>
<feature type="region of interest" description="Disordered" evidence="2">
    <location>
        <begin position="1058"/>
        <end position="1081"/>
    </location>
</feature>
<dbReference type="SUPFAM" id="SSF48452">
    <property type="entry name" value="TPR-like"/>
    <property type="match status" value="3"/>
</dbReference>
<feature type="region of interest" description="Disordered" evidence="2">
    <location>
        <begin position="1"/>
        <end position="105"/>
    </location>
</feature>
<dbReference type="InParanoid" id="A0A136JBR1"/>
<organism evidence="3 4">
    <name type="scientific">Microdochium bolleyi</name>
    <dbReference type="NCBI Taxonomy" id="196109"/>
    <lineage>
        <taxon>Eukaryota</taxon>
        <taxon>Fungi</taxon>
        <taxon>Dikarya</taxon>
        <taxon>Ascomycota</taxon>
        <taxon>Pezizomycotina</taxon>
        <taxon>Sordariomycetes</taxon>
        <taxon>Xylariomycetidae</taxon>
        <taxon>Xylariales</taxon>
        <taxon>Microdochiaceae</taxon>
        <taxon>Microdochium</taxon>
    </lineage>
</organism>
<name>A0A136JBR1_9PEZI</name>
<evidence type="ECO:0000256" key="1">
    <source>
        <dbReference type="PROSITE-ProRule" id="PRU00339"/>
    </source>
</evidence>
<dbReference type="GO" id="GO:0000127">
    <property type="term" value="C:transcription factor TFIIIC complex"/>
    <property type="evidence" value="ECO:0007669"/>
    <property type="project" value="TreeGrafter"/>
</dbReference>
<feature type="compositionally biased region" description="Basic residues" evidence="2">
    <location>
        <begin position="585"/>
        <end position="601"/>
    </location>
</feature>
<dbReference type="EMBL" id="KQ964247">
    <property type="protein sequence ID" value="KXJ94601.1"/>
    <property type="molecule type" value="Genomic_DNA"/>
</dbReference>
<dbReference type="OrthoDB" id="9991317at2759"/>
<dbReference type="Proteomes" id="UP000070501">
    <property type="component" value="Unassembled WGS sequence"/>
</dbReference>
<dbReference type="STRING" id="196109.A0A136JBR1"/>
<feature type="compositionally biased region" description="Basic and acidic residues" evidence="2">
    <location>
        <begin position="1"/>
        <end position="10"/>
    </location>
</feature>
<reference evidence="4" key="1">
    <citation type="submission" date="2016-02" db="EMBL/GenBank/DDBJ databases">
        <title>Draft genome sequence of Microdochium bolleyi, a fungal endophyte of beachgrass.</title>
        <authorList>
            <consortium name="DOE Joint Genome Institute"/>
            <person name="David A.S."/>
            <person name="May G."/>
            <person name="Haridas S."/>
            <person name="Lim J."/>
            <person name="Wang M."/>
            <person name="Labutti K."/>
            <person name="Lipzen A."/>
            <person name="Barry K."/>
            <person name="Grigoriev I.V."/>
        </authorList>
    </citation>
    <scope>NUCLEOTIDE SEQUENCE [LARGE SCALE GENOMIC DNA]</scope>
    <source>
        <strain evidence="4">J235TASD1</strain>
    </source>
</reference>
<dbReference type="InterPro" id="IPR019734">
    <property type="entry name" value="TPR_rpt"/>
</dbReference>
<dbReference type="InterPro" id="IPR011990">
    <property type="entry name" value="TPR-like_helical_dom_sf"/>
</dbReference>
<dbReference type="Pfam" id="PF13181">
    <property type="entry name" value="TPR_8"/>
    <property type="match status" value="1"/>
</dbReference>
<feature type="compositionally biased region" description="Low complexity" evidence="2">
    <location>
        <begin position="37"/>
        <end position="46"/>
    </location>
</feature>
<proteinExistence type="predicted"/>
<feature type="compositionally biased region" description="Gly residues" evidence="2">
    <location>
        <begin position="87"/>
        <end position="101"/>
    </location>
</feature>
<keyword evidence="4" id="KW-1185">Reference proteome</keyword>
<gene>
    <name evidence="3" type="ORF">Micbo1qcDRAFT_193734</name>
</gene>
<dbReference type="InterPro" id="IPR039340">
    <property type="entry name" value="Tfc4/TFIIIC-102/Sfc4"/>
</dbReference>
<dbReference type="PANTHER" id="PTHR23082:SF0">
    <property type="entry name" value="GENERAL TRANSCRIPTION FACTOR 3C POLYPEPTIDE 3"/>
    <property type="match status" value="1"/>
</dbReference>
<evidence type="ECO:0000313" key="3">
    <source>
        <dbReference type="EMBL" id="KXJ94601.1"/>
    </source>
</evidence>
<dbReference type="AlphaFoldDB" id="A0A136JBR1"/>
<sequence length="1118" mass="125735">MDLNTRRNMDLDDVPVDPALEPNNPAPSNDAAYTDPLLELMQAQLAEEQEAQGSGGGQHQDDEDMYDIGPDVPMGLGPAPYSRRGGRGGGAPGRGGRGGGAAAADAASRIIKKRGPRKAAEPTGDIKLRLNTASTLYLEGRVDEAIEIVEDAIRINAEIHRAWVLLAQLFEERGDYRKGLTARIWACQLEPKNFDQWLECAQRAIELREDFPDDADEITKQATQCYSGVLKGDVNHRGARYGRAALTMERGLIKGACRDYEFLVKRDFTDLYALRNWAEAAVLLAESSRTRVARKYEAVIEDVVASYRQAIVHYRQVGFDQGGGFDWESLTVLVELLIYVKKFTEAAYELKFLSRWLLGRDDETFWDEFPEDDREWDEDDMRRSAVDGFQSGRHPISSYGAGLPLSLRTKLAVIRLELRHEEEATRHLQWLDPLGSNAAELFSEHSHLLVEVAGTLYEVGKIPMALQYFELLLTIPECLDGRSMYRAGKCFLVINDNRRAEECFAAAIESDESNDQASIDARYELAKMYEAVREEREALILVREAMHMAQARDDADYEDDGQDDDDDDDDNEDHEDGAGPDGAPRRKKQKRKQARPQRIRRLGGEKPKPRARKPREAGAGDPMIGGGGGAKRHRPRVFARREELEKERLLRAAELAEKWQIVRECREQFGSSRPTGPPAPLMAAARELIEDFQSVKQFYSWERYLGHIGLKQDDRKGVSKSTNLMEMAERLSHTLDPESENISRPVGDRVGFAYRGVPFNEWLDLFLEYATGLAHAGKYQQAYSVCESARDAVMFSNSKDDLFVIHVAWAACALRARDEETCVAIARYFMRNNQFDTDPFRLFSAVSRLCPSPASWYASGPVQKYMLRQIKMMDRVVSGGELNAKGPGLGSLQRERTISNNNTTNYNNKGDDGGGDDDAQRSYPSKELDVTLLTLYGHVLFISNSFTYALNYFQRAYAVDPHNPMIILSIGQCYVHYALKRQSENRQHIIAQGFLFLHQYYDMRCGISSSALSSSLPPPTPAQRQEAHYNLARTYHAVGLPHLAVEYYLRVLRDVPPPPPRRRVEDAGEQEEGEAGSGKAIMGSDDLTKEAAFNLQQICFAGGDLQGMRELGEKYLAL</sequence>
<dbReference type="GO" id="GO:0006383">
    <property type="term" value="P:transcription by RNA polymerase III"/>
    <property type="evidence" value="ECO:0007669"/>
    <property type="project" value="InterPro"/>
</dbReference>
<evidence type="ECO:0000256" key="2">
    <source>
        <dbReference type="SAM" id="MobiDB-lite"/>
    </source>
</evidence>
<feature type="compositionally biased region" description="Basic and acidic residues" evidence="2">
    <location>
        <begin position="602"/>
        <end position="618"/>
    </location>
</feature>
<feature type="compositionally biased region" description="Acidic residues" evidence="2">
    <location>
        <begin position="555"/>
        <end position="575"/>
    </location>
</feature>
<protein>
    <recommendedName>
        <fullName evidence="5">TPR-like protein</fullName>
    </recommendedName>
</protein>
<evidence type="ECO:0008006" key="5">
    <source>
        <dbReference type="Google" id="ProtNLM"/>
    </source>
</evidence>
<accession>A0A136JBR1</accession>
<feature type="region of interest" description="Disordered" evidence="2">
    <location>
        <begin position="899"/>
        <end position="921"/>
    </location>
</feature>
<dbReference type="PROSITE" id="PS50005">
    <property type="entry name" value="TPR"/>
    <property type="match status" value="1"/>
</dbReference>
<dbReference type="PANTHER" id="PTHR23082">
    <property type="entry name" value="TRANSCRIPTION INITIATION FACTOR IIIC TFIIIC , POLYPEPTIDE 3-RELATED"/>
    <property type="match status" value="1"/>
</dbReference>
<dbReference type="FunCoup" id="A0A136JBR1">
    <property type="interactions" value="1066"/>
</dbReference>
<keyword evidence="1" id="KW-0802">TPR repeat</keyword>
<dbReference type="SMART" id="SM00028">
    <property type="entry name" value="TPR"/>
    <property type="match status" value="6"/>
</dbReference>